<comment type="caution">
    <text evidence="2">The sequence shown here is derived from an EMBL/GenBank/DDBJ whole genome shotgun (WGS) entry which is preliminary data.</text>
</comment>
<sequence length="319" mass="33679">MVVDIEFADADSSAVSRSSSSHSLSASSSITTPQSPSNSALSDCKDSNSNARKHAEPGAGTSAMSSSQLSVSSLESSNANFGSSPLTYRKSKKHAPPPPNKDIAKPNRPDTKPPDHNVIKKPTIPPPGPPVKSLSRPLNAPPPKPAQPPPQTETNSPPNCSGEEKLDQATSSFGTPARSLSDSATPTAAPKEKTHTRNASAVEIKTDLVSSTEVNGHNRTKSQDFKLRQPPPIPQRTHSLDPKRRAGRIPVSASTPPAQAVEKEPVADPDGESPIITEATSADSELGTSATTVDQEATDTDKKYDYRDRMNSQTDDTPL</sequence>
<feature type="compositionally biased region" description="Polar residues" evidence="1">
    <location>
        <begin position="278"/>
        <end position="295"/>
    </location>
</feature>
<protein>
    <submittedName>
        <fullName evidence="2">Uncharacterized protein</fullName>
    </submittedName>
</protein>
<feature type="compositionally biased region" description="Pro residues" evidence="1">
    <location>
        <begin position="139"/>
        <end position="151"/>
    </location>
</feature>
<gene>
    <name evidence="2" type="ORF">EB796_023467</name>
</gene>
<feature type="compositionally biased region" description="Low complexity" evidence="1">
    <location>
        <begin position="62"/>
        <end position="77"/>
    </location>
</feature>
<keyword evidence="3" id="KW-1185">Reference proteome</keyword>
<name>A0A7J7IXI4_BUGNE</name>
<feature type="region of interest" description="Disordered" evidence="1">
    <location>
        <begin position="1"/>
        <end position="319"/>
    </location>
</feature>
<evidence type="ECO:0000256" key="1">
    <source>
        <dbReference type="SAM" id="MobiDB-lite"/>
    </source>
</evidence>
<proteinExistence type="predicted"/>
<dbReference type="Proteomes" id="UP000593567">
    <property type="component" value="Unassembled WGS sequence"/>
</dbReference>
<accession>A0A7J7IXI4</accession>
<feature type="compositionally biased region" description="Basic and acidic residues" evidence="1">
    <location>
        <begin position="299"/>
        <end position="310"/>
    </location>
</feature>
<dbReference type="EMBL" id="VXIV02003327">
    <property type="protein sequence ID" value="KAF6018236.1"/>
    <property type="molecule type" value="Genomic_DNA"/>
</dbReference>
<evidence type="ECO:0000313" key="3">
    <source>
        <dbReference type="Proteomes" id="UP000593567"/>
    </source>
</evidence>
<feature type="compositionally biased region" description="Low complexity" evidence="1">
    <location>
        <begin position="12"/>
        <end position="39"/>
    </location>
</feature>
<dbReference type="AlphaFoldDB" id="A0A7J7IXI4"/>
<reference evidence="2" key="1">
    <citation type="submission" date="2020-06" db="EMBL/GenBank/DDBJ databases">
        <title>Draft genome of Bugula neritina, a colonial animal packing powerful symbionts and potential medicines.</title>
        <authorList>
            <person name="Rayko M."/>
        </authorList>
    </citation>
    <scope>NUCLEOTIDE SEQUENCE [LARGE SCALE GENOMIC DNA]</scope>
    <source>
        <strain evidence="2">Kwan_BN1</strain>
    </source>
</reference>
<organism evidence="2 3">
    <name type="scientific">Bugula neritina</name>
    <name type="common">Brown bryozoan</name>
    <name type="synonym">Sertularia neritina</name>
    <dbReference type="NCBI Taxonomy" id="10212"/>
    <lineage>
        <taxon>Eukaryota</taxon>
        <taxon>Metazoa</taxon>
        <taxon>Spiralia</taxon>
        <taxon>Lophotrochozoa</taxon>
        <taxon>Bryozoa</taxon>
        <taxon>Gymnolaemata</taxon>
        <taxon>Cheilostomatida</taxon>
        <taxon>Flustrina</taxon>
        <taxon>Buguloidea</taxon>
        <taxon>Bugulidae</taxon>
        <taxon>Bugula</taxon>
    </lineage>
</organism>
<evidence type="ECO:0000313" key="2">
    <source>
        <dbReference type="EMBL" id="KAF6018236.1"/>
    </source>
</evidence>
<feature type="compositionally biased region" description="Polar residues" evidence="1">
    <location>
        <begin position="168"/>
        <end position="186"/>
    </location>
</feature>
<feature type="compositionally biased region" description="Basic and acidic residues" evidence="1">
    <location>
        <begin position="102"/>
        <end position="118"/>
    </location>
</feature>
<feature type="compositionally biased region" description="Polar residues" evidence="1">
    <location>
        <begin position="208"/>
        <end position="217"/>
    </location>
</feature>